<sequence>MDLLEVQSKQIPCPKFGIQPPESSTPQLTDSFDFLSLALGFSPFPPLLLLPGSLPNSSTSI</sequence>
<dbReference type="Gramene" id="MELO3C034690.2.1">
    <property type="protein sequence ID" value="MELO3C034690.2.1"/>
    <property type="gene ID" value="MELO3C034690.2"/>
</dbReference>
<evidence type="ECO:0000313" key="1">
    <source>
        <dbReference type="EnsemblPlants" id="MELO3C034690.2.1"/>
    </source>
</evidence>
<organism evidence="1">
    <name type="scientific">Cucumis melo</name>
    <name type="common">Muskmelon</name>
    <dbReference type="NCBI Taxonomy" id="3656"/>
    <lineage>
        <taxon>Eukaryota</taxon>
        <taxon>Viridiplantae</taxon>
        <taxon>Streptophyta</taxon>
        <taxon>Embryophyta</taxon>
        <taxon>Tracheophyta</taxon>
        <taxon>Spermatophyta</taxon>
        <taxon>Magnoliopsida</taxon>
        <taxon>eudicotyledons</taxon>
        <taxon>Gunneridae</taxon>
        <taxon>Pentapetalae</taxon>
        <taxon>rosids</taxon>
        <taxon>fabids</taxon>
        <taxon>Cucurbitales</taxon>
        <taxon>Cucurbitaceae</taxon>
        <taxon>Benincaseae</taxon>
        <taxon>Cucumis</taxon>
    </lineage>
</organism>
<dbReference type="EnsemblPlants" id="MELO3C034690.2.1">
    <property type="protein sequence ID" value="MELO3C034690.2.1"/>
    <property type="gene ID" value="MELO3C034690.2"/>
</dbReference>
<proteinExistence type="predicted"/>
<accession>A0A9I9EJL1</accession>
<protein>
    <submittedName>
        <fullName evidence="1">Uncharacterized protein</fullName>
    </submittedName>
</protein>
<reference evidence="1" key="1">
    <citation type="submission" date="2023-03" db="UniProtKB">
        <authorList>
            <consortium name="EnsemblPlants"/>
        </authorList>
    </citation>
    <scope>IDENTIFICATION</scope>
</reference>
<dbReference type="AlphaFoldDB" id="A0A9I9EJL1"/>
<name>A0A9I9EJL1_CUCME</name>